<evidence type="ECO:0000256" key="2">
    <source>
        <dbReference type="ARBA" id="ARBA00022679"/>
    </source>
</evidence>
<evidence type="ECO:0000256" key="1">
    <source>
        <dbReference type="ARBA" id="ARBA00022605"/>
    </source>
</evidence>
<dbReference type="Gene3D" id="3.90.1200.10">
    <property type="match status" value="1"/>
</dbReference>
<evidence type="ECO:0000256" key="4">
    <source>
        <dbReference type="ARBA" id="ARBA00022741"/>
    </source>
</evidence>
<dbReference type="CDD" id="cd05153">
    <property type="entry name" value="HomoserineK_II"/>
    <property type="match status" value="1"/>
</dbReference>
<organism evidence="11 12">
    <name type="scientific">Deefgea tanakiae</name>
    <dbReference type="NCBI Taxonomy" id="2865840"/>
    <lineage>
        <taxon>Bacteria</taxon>
        <taxon>Pseudomonadati</taxon>
        <taxon>Pseudomonadota</taxon>
        <taxon>Betaproteobacteria</taxon>
        <taxon>Neisseriales</taxon>
        <taxon>Chitinibacteraceae</taxon>
        <taxon>Deefgea</taxon>
    </lineage>
</organism>
<dbReference type="GO" id="GO:0004413">
    <property type="term" value="F:homoserine kinase activity"/>
    <property type="evidence" value="ECO:0007669"/>
    <property type="project" value="UniProtKB-EC"/>
</dbReference>
<sequence length="313" mass="34970">MSVFTTVATSDLVPFLQRYSLGQLVELKGISAGVTNTNYFVTTTHGKYVLTLFETLRADELPYYVNLMVHLAQHGIAVAAPIANLQHQYIDELNGKPTLLVPCLPGAVIDNPNAEQCGQVGEMLAQMHLAATSYSGKMDNPRGPQWWSATAQEMYPFMNEADAALLHAEVALQSQHKFDQLPQGVIHADLFRDNALMNGDQVGGFIDFYYACNDILLYDLAITLNDWCVLENGDIDDARARAMLAGYQSVRPLTEAEITDWPIMLRAAALRFWVSRLLDFYKPAAGEMTFAKDPSHFQRVISHHAARQNFWIN</sequence>
<evidence type="ECO:0000256" key="6">
    <source>
        <dbReference type="ARBA" id="ARBA00022840"/>
    </source>
</evidence>
<dbReference type="NCBIfam" id="NF003558">
    <property type="entry name" value="PRK05231.1"/>
    <property type="match status" value="1"/>
</dbReference>
<dbReference type="EC" id="2.7.1.39" evidence="8 9"/>
<accession>A0ABX8Z5C3</accession>
<keyword evidence="4 8" id="KW-0547">Nucleotide-binding</keyword>
<keyword evidence="3 8" id="KW-0791">Threonine biosynthesis</keyword>
<evidence type="ECO:0000313" key="11">
    <source>
        <dbReference type="EMBL" id="QZA77778.1"/>
    </source>
</evidence>
<dbReference type="InterPro" id="IPR002575">
    <property type="entry name" value="Aminoglycoside_PTrfase"/>
</dbReference>
<dbReference type="SUPFAM" id="SSF56112">
    <property type="entry name" value="Protein kinase-like (PK-like)"/>
    <property type="match status" value="1"/>
</dbReference>
<dbReference type="NCBIfam" id="TIGR00938">
    <property type="entry name" value="thrB_alt"/>
    <property type="match status" value="1"/>
</dbReference>
<keyword evidence="12" id="KW-1185">Reference proteome</keyword>
<evidence type="ECO:0000256" key="9">
    <source>
        <dbReference type="NCBIfam" id="TIGR00938"/>
    </source>
</evidence>
<dbReference type="HAMAP" id="MF_00301">
    <property type="entry name" value="Homoser_kinase_2"/>
    <property type="match status" value="1"/>
</dbReference>
<name>A0ABX8Z5C3_9NEIS</name>
<keyword evidence="6 8" id="KW-0067">ATP-binding</keyword>
<evidence type="ECO:0000313" key="12">
    <source>
        <dbReference type="Proteomes" id="UP000825679"/>
    </source>
</evidence>
<evidence type="ECO:0000256" key="3">
    <source>
        <dbReference type="ARBA" id="ARBA00022697"/>
    </source>
</evidence>
<keyword evidence="2 8" id="KW-0808">Transferase</keyword>
<dbReference type="EMBL" id="CP081150">
    <property type="protein sequence ID" value="QZA77778.1"/>
    <property type="molecule type" value="Genomic_DNA"/>
</dbReference>
<dbReference type="PANTHER" id="PTHR21064">
    <property type="entry name" value="AMINOGLYCOSIDE PHOSPHOTRANSFERASE DOMAIN-CONTAINING PROTEIN-RELATED"/>
    <property type="match status" value="1"/>
</dbReference>
<protein>
    <recommendedName>
        <fullName evidence="8 9">Homoserine kinase</fullName>
        <shortName evidence="8">HK</shortName>
        <shortName evidence="8">HSK</shortName>
        <ecNumber evidence="8 9">2.7.1.39</ecNumber>
    </recommendedName>
</protein>
<proteinExistence type="inferred from homology"/>
<dbReference type="PANTHER" id="PTHR21064:SF6">
    <property type="entry name" value="AMINOGLYCOSIDE PHOSPHOTRANSFERASE DOMAIN-CONTAINING PROTEIN"/>
    <property type="match status" value="1"/>
</dbReference>
<dbReference type="RefSeq" id="WP_221006158.1">
    <property type="nucleotide sequence ID" value="NZ_CP081150.1"/>
</dbReference>
<keyword evidence="1 8" id="KW-0028">Amino-acid biosynthesis</keyword>
<comment type="similarity">
    <text evidence="7 8">Belongs to the pseudomonas-type ThrB family.</text>
</comment>
<keyword evidence="5 8" id="KW-0418">Kinase</keyword>
<reference evidence="11 12" key="1">
    <citation type="submission" date="2021-08" db="EMBL/GenBank/DDBJ databases">
        <title>complete genome sequencing of Deefgea sp. D25.</title>
        <authorList>
            <person name="Bae J.-W."/>
            <person name="Gim D.-H."/>
        </authorList>
    </citation>
    <scope>NUCLEOTIDE SEQUENCE [LARGE SCALE GENOMIC DNA]</scope>
    <source>
        <strain evidence="11 12">D25</strain>
    </source>
</reference>
<feature type="domain" description="Aminoglycoside phosphotransferase" evidence="10">
    <location>
        <begin position="27"/>
        <end position="253"/>
    </location>
</feature>
<evidence type="ECO:0000256" key="7">
    <source>
        <dbReference type="ARBA" id="ARBA00038240"/>
    </source>
</evidence>
<dbReference type="InterPro" id="IPR005280">
    <property type="entry name" value="Homoserine_kinase_II"/>
</dbReference>
<evidence type="ECO:0000256" key="8">
    <source>
        <dbReference type="HAMAP-Rule" id="MF_00301"/>
    </source>
</evidence>
<dbReference type="InterPro" id="IPR050249">
    <property type="entry name" value="Pseudomonas-type_ThrB"/>
</dbReference>
<gene>
    <name evidence="8" type="primary">thrB</name>
    <name evidence="11" type="ORF">K4H28_16170</name>
</gene>
<dbReference type="InterPro" id="IPR011009">
    <property type="entry name" value="Kinase-like_dom_sf"/>
</dbReference>
<dbReference type="Pfam" id="PF01636">
    <property type="entry name" value="APH"/>
    <property type="match status" value="1"/>
</dbReference>
<comment type="pathway">
    <text evidence="8">Amino-acid biosynthesis; L-threonine biosynthesis; L-threonine from L-aspartate: step 4/5.</text>
</comment>
<dbReference type="Proteomes" id="UP000825679">
    <property type="component" value="Chromosome"/>
</dbReference>
<comment type="catalytic activity">
    <reaction evidence="8">
        <text>L-homoserine + ATP = O-phospho-L-homoserine + ADP + H(+)</text>
        <dbReference type="Rhea" id="RHEA:13985"/>
        <dbReference type="ChEBI" id="CHEBI:15378"/>
        <dbReference type="ChEBI" id="CHEBI:30616"/>
        <dbReference type="ChEBI" id="CHEBI:57476"/>
        <dbReference type="ChEBI" id="CHEBI:57590"/>
        <dbReference type="ChEBI" id="CHEBI:456216"/>
        <dbReference type="EC" id="2.7.1.39"/>
    </reaction>
</comment>
<evidence type="ECO:0000256" key="5">
    <source>
        <dbReference type="ARBA" id="ARBA00022777"/>
    </source>
</evidence>
<dbReference type="Gene3D" id="3.30.200.20">
    <property type="entry name" value="Phosphorylase Kinase, domain 1"/>
    <property type="match status" value="1"/>
</dbReference>
<evidence type="ECO:0000259" key="10">
    <source>
        <dbReference type="Pfam" id="PF01636"/>
    </source>
</evidence>